<evidence type="ECO:0000259" key="16">
    <source>
        <dbReference type="PROSITE" id="PS50109"/>
    </source>
</evidence>
<dbReference type="InterPro" id="IPR005467">
    <property type="entry name" value="His_kinase_dom"/>
</dbReference>
<gene>
    <name evidence="18" type="ORF">Cyrtocomes_01133</name>
</gene>
<evidence type="ECO:0000256" key="1">
    <source>
        <dbReference type="ARBA" id="ARBA00000085"/>
    </source>
</evidence>
<evidence type="ECO:0000256" key="4">
    <source>
        <dbReference type="ARBA" id="ARBA00019748"/>
    </source>
</evidence>
<comment type="catalytic activity">
    <reaction evidence="1">
        <text>ATP + protein L-histidine = ADP + protein N-phospho-L-histidine.</text>
        <dbReference type="EC" id="2.7.13.3"/>
    </reaction>
</comment>
<keyword evidence="13" id="KW-0902">Two-component regulatory system</keyword>
<comment type="subcellular location">
    <subcellularLocation>
        <location evidence="2">Cell membrane</location>
        <topology evidence="2">Multi-pass membrane protein</topology>
    </subcellularLocation>
</comment>
<dbReference type="InterPro" id="IPR036097">
    <property type="entry name" value="HisK_dim/P_sf"/>
</dbReference>
<dbReference type="SUPFAM" id="SSF55785">
    <property type="entry name" value="PYP-like sensor domain (PAS domain)"/>
    <property type="match status" value="1"/>
</dbReference>
<dbReference type="Pfam" id="PF00512">
    <property type="entry name" value="HisKA"/>
    <property type="match status" value="1"/>
</dbReference>
<dbReference type="Pfam" id="PF02518">
    <property type="entry name" value="HATPase_c"/>
    <property type="match status" value="1"/>
</dbReference>
<reference evidence="18 19" key="1">
    <citation type="submission" date="2023-02" db="EMBL/GenBank/DDBJ databases">
        <title>Host association and intracellularity evolved multiple times independently in the Rickettsiales.</title>
        <authorList>
            <person name="Castelli M."/>
            <person name="Nardi T."/>
            <person name="Gammuto L."/>
            <person name="Bellinzona G."/>
            <person name="Sabaneyeva E."/>
            <person name="Potekhin A."/>
            <person name="Serra V."/>
            <person name="Petroni G."/>
            <person name="Sassera D."/>
        </authorList>
    </citation>
    <scope>NUCLEOTIDE SEQUENCE [LARGE SCALE GENOMIC DNA]</scope>
    <source>
        <strain evidence="18 19">BOD18</strain>
    </source>
</reference>
<feature type="domain" description="HAMP" evidence="17">
    <location>
        <begin position="235"/>
        <end position="289"/>
    </location>
</feature>
<evidence type="ECO:0000259" key="17">
    <source>
        <dbReference type="PROSITE" id="PS50885"/>
    </source>
</evidence>
<keyword evidence="19" id="KW-1185">Reference proteome</keyword>
<evidence type="ECO:0000256" key="6">
    <source>
        <dbReference type="ARBA" id="ARBA00022553"/>
    </source>
</evidence>
<dbReference type="EMBL" id="JARGYT010000099">
    <property type="protein sequence ID" value="MDZ5762739.1"/>
    <property type="molecule type" value="Genomic_DNA"/>
</dbReference>
<dbReference type="InterPro" id="IPR017232">
    <property type="entry name" value="NtrY"/>
</dbReference>
<dbReference type="InterPro" id="IPR004358">
    <property type="entry name" value="Sig_transdc_His_kin-like_C"/>
</dbReference>
<dbReference type="RefSeq" id="WP_322498183.1">
    <property type="nucleotide sequence ID" value="NZ_JARGYT010000099.1"/>
</dbReference>
<keyword evidence="9" id="KW-0547">Nucleotide-binding</keyword>
<keyword evidence="5" id="KW-1003">Cell membrane</keyword>
<protein>
    <recommendedName>
        <fullName evidence="4">Putative sensor histidine kinase NtrY-like</fullName>
        <ecNumber evidence="3">2.7.13.3</ecNumber>
    </recommendedName>
</protein>
<evidence type="ECO:0000256" key="15">
    <source>
        <dbReference type="SAM" id="Phobius"/>
    </source>
</evidence>
<dbReference type="PANTHER" id="PTHR43065:SF10">
    <property type="entry name" value="PEROXIDE STRESS-ACTIVATED HISTIDINE KINASE MAK3"/>
    <property type="match status" value="1"/>
</dbReference>
<accession>A0ABU5L9D7</accession>
<dbReference type="InterPro" id="IPR003661">
    <property type="entry name" value="HisK_dim/P_dom"/>
</dbReference>
<dbReference type="PANTHER" id="PTHR43065">
    <property type="entry name" value="SENSOR HISTIDINE KINASE"/>
    <property type="match status" value="1"/>
</dbReference>
<dbReference type="InterPro" id="IPR003660">
    <property type="entry name" value="HAMP_dom"/>
</dbReference>
<dbReference type="PIRSF" id="PIRSF037532">
    <property type="entry name" value="STHK_NtrY"/>
    <property type="match status" value="1"/>
</dbReference>
<feature type="domain" description="Histidine kinase" evidence="16">
    <location>
        <begin position="426"/>
        <end position="639"/>
    </location>
</feature>
<dbReference type="SUPFAM" id="SSF55874">
    <property type="entry name" value="ATPase domain of HSP90 chaperone/DNA topoisomerase II/histidine kinase"/>
    <property type="match status" value="1"/>
</dbReference>
<dbReference type="Proteomes" id="UP001293791">
    <property type="component" value="Unassembled WGS sequence"/>
</dbReference>
<keyword evidence="8 15" id="KW-0812">Transmembrane</keyword>
<keyword evidence="14 15" id="KW-0472">Membrane</keyword>
<dbReference type="PROSITE" id="PS50109">
    <property type="entry name" value="HIS_KIN"/>
    <property type="match status" value="1"/>
</dbReference>
<evidence type="ECO:0000256" key="13">
    <source>
        <dbReference type="ARBA" id="ARBA00023012"/>
    </source>
</evidence>
<proteinExistence type="predicted"/>
<keyword evidence="10 18" id="KW-0418">Kinase</keyword>
<dbReference type="Gene3D" id="3.30.450.20">
    <property type="entry name" value="PAS domain"/>
    <property type="match status" value="1"/>
</dbReference>
<dbReference type="SMART" id="SM00387">
    <property type="entry name" value="HATPase_c"/>
    <property type="match status" value="1"/>
</dbReference>
<evidence type="ECO:0000313" key="19">
    <source>
        <dbReference type="Proteomes" id="UP001293791"/>
    </source>
</evidence>
<sequence>MSFISFFFKKDSLKSRIIFVVCVLSVAAPIILTSLLFYAYYYLGVESFFTKQIANSVSNTVKIAQHYMIEHKNNIKVEAFIVANIIERSGVKSGGILRALNEQAFERGLAEILIFNKNMLVARSTIGIPVFPNRLPDHVIQEVLQHEVALIDDTIGKKVHAVIKLHSLANIYLVISRHLDPKIVRYLEETKGSAMHYQELQHGIESTKDKLEIAFFFISLSMVFFSIVIANKIANKIVNPLEKLSNAVLGIRSDNVSFINLKAIGSKYEITILAKAFNSMLQKVKRQHSEILKIKDLADARRIFIEKILAEIKTGVIVINKKANVHLINNAALSILSLNEKDYTGVKISEIFNEIGHVITDFFNGKLIEFSKNIIIERNDSYINLFIKMVAIINKESIESIVITITDITELVAAQKSAAWGEIAKRIAHEIRNPLTPILLASEILKKNIFQHKYDEKLFARYIDSIMQNVENINHMVTDFIDFAKLQSPIFTDCDIRNIIKDTVLIHRIANPNISYNFIDLVEVDCIISCDRTHISRAITNLLKNSAEAIYLRKIKGVISIILSHKTCNYISIKIEDNGGGIKKEILPTIKEPYVTTKEEGVGIGLSIVQKIMDDHMGIFDLKNIEDGVCTELYIPKNFTQR</sequence>
<evidence type="ECO:0000256" key="5">
    <source>
        <dbReference type="ARBA" id="ARBA00022475"/>
    </source>
</evidence>
<evidence type="ECO:0000256" key="9">
    <source>
        <dbReference type="ARBA" id="ARBA00022741"/>
    </source>
</evidence>
<keyword evidence="6" id="KW-0597">Phosphoprotein</keyword>
<evidence type="ECO:0000256" key="2">
    <source>
        <dbReference type="ARBA" id="ARBA00004651"/>
    </source>
</evidence>
<organism evidence="18 19">
    <name type="scientific">Candidatus Cyrtobacter comes</name>
    <dbReference type="NCBI Taxonomy" id="675776"/>
    <lineage>
        <taxon>Bacteria</taxon>
        <taxon>Pseudomonadati</taxon>
        <taxon>Pseudomonadota</taxon>
        <taxon>Alphaproteobacteria</taxon>
        <taxon>Rickettsiales</taxon>
        <taxon>Candidatus Midichloriaceae</taxon>
        <taxon>Candidatus Cyrtobacter</taxon>
    </lineage>
</organism>
<keyword evidence="7" id="KW-0808">Transferase</keyword>
<keyword evidence="11" id="KW-0067">ATP-binding</keyword>
<comment type="caution">
    <text evidence="18">The sequence shown here is derived from an EMBL/GenBank/DDBJ whole genome shotgun (WGS) entry which is preliminary data.</text>
</comment>
<keyword evidence="12 15" id="KW-1133">Transmembrane helix</keyword>
<evidence type="ECO:0000256" key="8">
    <source>
        <dbReference type="ARBA" id="ARBA00022692"/>
    </source>
</evidence>
<dbReference type="Gene3D" id="3.30.565.10">
    <property type="entry name" value="Histidine kinase-like ATPase, C-terminal domain"/>
    <property type="match status" value="1"/>
</dbReference>
<dbReference type="InterPro" id="IPR045671">
    <property type="entry name" value="NtrY-like_N"/>
</dbReference>
<evidence type="ECO:0000256" key="7">
    <source>
        <dbReference type="ARBA" id="ARBA00022679"/>
    </source>
</evidence>
<dbReference type="Gene3D" id="6.10.340.10">
    <property type="match status" value="1"/>
</dbReference>
<dbReference type="Gene3D" id="1.10.287.130">
    <property type="match status" value="1"/>
</dbReference>
<dbReference type="InterPro" id="IPR035965">
    <property type="entry name" value="PAS-like_dom_sf"/>
</dbReference>
<evidence type="ECO:0000256" key="10">
    <source>
        <dbReference type="ARBA" id="ARBA00022777"/>
    </source>
</evidence>
<dbReference type="EC" id="2.7.13.3" evidence="3"/>
<dbReference type="SMART" id="SM00388">
    <property type="entry name" value="HisKA"/>
    <property type="match status" value="1"/>
</dbReference>
<dbReference type="PROSITE" id="PS50885">
    <property type="entry name" value="HAMP"/>
    <property type="match status" value="1"/>
</dbReference>
<dbReference type="InterPro" id="IPR036890">
    <property type="entry name" value="HATPase_C_sf"/>
</dbReference>
<evidence type="ECO:0000256" key="3">
    <source>
        <dbReference type="ARBA" id="ARBA00012438"/>
    </source>
</evidence>
<name>A0ABU5L9D7_9RICK</name>
<dbReference type="Pfam" id="PF19312">
    <property type="entry name" value="NtrY_N"/>
    <property type="match status" value="1"/>
</dbReference>
<evidence type="ECO:0000256" key="12">
    <source>
        <dbReference type="ARBA" id="ARBA00022989"/>
    </source>
</evidence>
<evidence type="ECO:0000313" key="18">
    <source>
        <dbReference type="EMBL" id="MDZ5762739.1"/>
    </source>
</evidence>
<dbReference type="InterPro" id="IPR003594">
    <property type="entry name" value="HATPase_dom"/>
</dbReference>
<dbReference type="SUPFAM" id="SSF47384">
    <property type="entry name" value="Homodimeric domain of signal transducing histidine kinase"/>
    <property type="match status" value="1"/>
</dbReference>
<dbReference type="PRINTS" id="PR00344">
    <property type="entry name" value="BCTRLSENSOR"/>
</dbReference>
<dbReference type="CDD" id="cd00082">
    <property type="entry name" value="HisKA"/>
    <property type="match status" value="1"/>
</dbReference>
<evidence type="ECO:0000256" key="11">
    <source>
        <dbReference type="ARBA" id="ARBA00022840"/>
    </source>
</evidence>
<dbReference type="GO" id="GO:0016301">
    <property type="term" value="F:kinase activity"/>
    <property type="evidence" value="ECO:0007669"/>
    <property type="project" value="UniProtKB-KW"/>
</dbReference>
<feature type="transmembrane region" description="Helical" evidence="15">
    <location>
        <begin position="17"/>
        <end position="43"/>
    </location>
</feature>
<evidence type="ECO:0000256" key="14">
    <source>
        <dbReference type="ARBA" id="ARBA00023136"/>
    </source>
</evidence>